<dbReference type="EMBL" id="PSYR01000002">
    <property type="protein sequence ID" value="RCN56725.1"/>
    <property type="molecule type" value="Genomic_DNA"/>
</dbReference>
<dbReference type="PROSITE" id="PS52050">
    <property type="entry name" value="WYL"/>
    <property type="match status" value="1"/>
</dbReference>
<name>A0A1C2FY75_9GAMM</name>
<organism evidence="1 2">
    <name type="scientific">Acidiferrobacter thiooxydans</name>
    <dbReference type="NCBI Taxonomy" id="163359"/>
    <lineage>
        <taxon>Bacteria</taxon>
        <taxon>Pseudomonadati</taxon>
        <taxon>Pseudomonadota</taxon>
        <taxon>Gammaproteobacteria</taxon>
        <taxon>Acidiferrobacterales</taxon>
        <taxon>Acidiferrobacteraceae</taxon>
        <taxon>Acidiferrobacter</taxon>
    </lineage>
</organism>
<comment type="caution">
    <text evidence="1">The sequence shown here is derived from an EMBL/GenBank/DDBJ whole genome shotgun (WGS) entry which is preliminary data.</text>
</comment>
<evidence type="ECO:0000313" key="2">
    <source>
        <dbReference type="Proteomes" id="UP000253250"/>
    </source>
</evidence>
<keyword evidence="2" id="KW-1185">Reference proteome</keyword>
<dbReference type="Proteomes" id="UP000253250">
    <property type="component" value="Unassembled WGS sequence"/>
</dbReference>
<sequence length="135" mass="14860">MAGDVLSVFKEAVQSRCCCALRYRDQAQVRVVEPHAVYEDASGEIIVDCYQVSGHSESGRTPPFWRPFRICKISAAALLKRTFAPRHSEGFSATRSRYRNGLICAVSDPGAPVLRPPVSPSAPVGPFRPARTSRR</sequence>
<evidence type="ECO:0000313" key="1">
    <source>
        <dbReference type="EMBL" id="RCN56725.1"/>
    </source>
</evidence>
<gene>
    <name evidence="1" type="ORF">C4900_13240</name>
</gene>
<dbReference type="AlphaFoldDB" id="A0A1C2FY75"/>
<proteinExistence type="predicted"/>
<protein>
    <submittedName>
        <fullName evidence="1">Uncharacterized protein</fullName>
    </submittedName>
</protein>
<dbReference type="RefSeq" id="WP_176716036.1">
    <property type="nucleotide sequence ID" value="NZ_CP080624.1"/>
</dbReference>
<accession>A0A1C2FY75</accession>
<reference evidence="1 2" key="1">
    <citation type="submission" date="2018-02" db="EMBL/GenBank/DDBJ databases">
        <title>Insights into the biology of acidophilic members of the Acidiferrobacteraceae family derived from comparative genomic analyses.</title>
        <authorList>
            <person name="Issotta F."/>
            <person name="Thyssen C."/>
            <person name="Mena C."/>
            <person name="Moya A."/>
            <person name="Bellenberg S."/>
            <person name="Sproer C."/>
            <person name="Covarrubias P.C."/>
            <person name="Sand W."/>
            <person name="Quatrini R."/>
            <person name="Vera M."/>
        </authorList>
    </citation>
    <scope>NUCLEOTIDE SEQUENCE [LARGE SCALE GENOMIC DNA]</scope>
    <source>
        <strain evidence="2">m-1</strain>
    </source>
</reference>